<evidence type="ECO:0000256" key="1">
    <source>
        <dbReference type="SAM" id="Phobius"/>
    </source>
</evidence>
<keyword evidence="1" id="KW-0812">Transmembrane</keyword>
<dbReference type="EMBL" id="BAAAOG010000013">
    <property type="protein sequence ID" value="GAA1970166.1"/>
    <property type="molecule type" value="Genomic_DNA"/>
</dbReference>
<reference evidence="3" key="1">
    <citation type="journal article" date="2019" name="Int. J. Syst. Evol. Microbiol.">
        <title>The Global Catalogue of Microorganisms (GCM) 10K type strain sequencing project: providing services to taxonomists for standard genome sequencing and annotation.</title>
        <authorList>
            <consortium name="The Broad Institute Genomics Platform"/>
            <consortium name="The Broad Institute Genome Sequencing Center for Infectious Disease"/>
            <person name="Wu L."/>
            <person name="Ma J."/>
        </authorList>
    </citation>
    <scope>NUCLEOTIDE SEQUENCE [LARGE SCALE GENOMIC DNA]</scope>
    <source>
        <strain evidence="3">JCM 14901</strain>
    </source>
</reference>
<keyword evidence="1" id="KW-1133">Transmembrane helix</keyword>
<gene>
    <name evidence="2" type="ORF">GCM10009776_36540</name>
</gene>
<dbReference type="Proteomes" id="UP001499933">
    <property type="component" value="Unassembled WGS sequence"/>
</dbReference>
<proteinExistence type="predicted"/>
<keyword evidence="1" id="KW-0472">Membrane</keyword>
<evidence type="ECO:0000313" key="3">
    <source>
        <dbReference type="Proteomes" id="UP001499933"/>
    </source>
</evidence>
<protein>
    <submittedName>
        <fullName evidence="2">Uncharacterized protein</fullName>
    </submittedName>
</protein>
<accession>A0ABP5CZV5</accession>
<organism evidence="2 3">
    <name type="scientific">Microbacterium deminutum</name>
    <dbReference type="NCBI Taxonomy" id="344164"/>
    <lineage>
        <taxon>Bacteria</taxon>
        <taxon>Bacillati</taxon>
        <taxon>Actinomycetota</taxon>
        <taxon>Actinomycetes</taxon>
        <taxon>Micrococcales</taxon>
        <taxon>Microbacteriaceae</taxon>
        <taxon>Microbacterium</taxon>
    </lineage>
</organism>
<evidence type="ECO:0000313" key="2">
    <source>
        <dbReference type="EMBL" id="GAA1970166.1"/>
    </source>
</evidence>
<name>A0ABP5CZV5_9MICO</name>
<comment type="caution">
    <text evidence="2">The sequence shown here is derived from an EMBL/GenBank/DDBJ whole genome shotgun (WGS) entry which is preliminary data.</text>
</comment>
<keyword evidence="3" id="KW-1185">Reference proteome</keyword>
<sequence>MPQISMYVAGATAGVGAMGLVLAWDRYDRGPRAGDDLDTAGMGLYTLMGPTTGANLVRMKAMNPIPIPEEGCPDAPDGFSVDGTQRDLVARITAKPGGTALGSFADVTFELFEASTSIYRATPAGETLKVELADNSILSSEASFEDRLIVQAWEDPLEGWAALMGHRAAAKDIWVALMTPAQPLEWF</sequence>
<feature type="transmembrane region" description="Helical" evidence="1">
    <location>
        <begin position="6"/>
        <end position="24"/>
    </location>
</feature>